<sequence length="61" mass="6641">MFVSRSYIELSYGIPVSPFWEVLNNVLEGAYIPELATDKTAVKSTKLIIAAAPASPDILKT</sequence>
<dbReference type="KEGG" id="bmur:ABE28_004695"/>
<organism evidence="1 2">
    <name type="scientific">Peribacillus muralis</name>
    <dbReference type="NCBI Taxonomy" id="264697"/>
    <lineage>
        <taxon>Bacteria</taxon>
        <taxon>Bacillati</taxon>
        <taxon>Bacillota</taxon>
        <taxon>Bacilli</taxon>
        <taxon>Bacillales</taxon>
        <taxon>Bacillaceae</taxon>
        <taxon>Peribacillus</taxon>
    </lineage>
</organism>
<evidence type="ECO:0000313" key="1">
    <source>
        <dbReference type="EMBL" id="AOH53639.1"/>
    </source>
</evidence>
<reference evidence="1 2" key="1">
    <citation type="submission" date="2016-08" db="EMBL/GenBank/DDBJ databases">
        <title>Complete genome sequence of Bacillus muralis G25-68, a strain with toxicity to nematodes.</title>
        <authorList>
            <person name="Zheng Z."/>
        </authorList>
    </citation>
    <scope>NUCLEOTIDE SEQUENCE [LARGE SCALE GENOMIC DNA]</scope>
    <source>
        <strain evidence="1 2">G25-68</strain>
    </source>
</reference>
<dbReference type="EMBL" id="CP017080">
    <property type="protein sequence ID" value="AOH53639.1"/>
    <property type="molecule type" value="Genomic_DNA"/>
</dbReference>
<keyword evidence="2" id="KW-1185">Reference proteome</keyword>
<dbReference type="Proteomes" id="UP000077926">
    <property type="component" value="Chromosome"/>
</dbReference>
<accession>A0A1B3XK99</accession>
<name>A0A1B3XK99_9BACI</name>
<dbReference type="AlphaFoldDB" id="A0A1B3XK99"/>
<evidence type="ECO:0000313" key="2">
    <source>
        <dbReference type="Proteomes" id="UP000077926"/>
    </source>
</evidence>
<gene>
    <name evidence="1" type="ORF">ABE28_004695</name>
</gene>
<protein>
    <submittedName>
        <fullName evidence="1">Uncharacterized protein</fullName>
    </submittedName>
</protein>
<proteinExistence type="predicted"/>